<dbReference type="Proteomes" id="UP000594261">
    <property type="component" value="Chromosome 4"/>
</dbReference>
<organism evidence="2 3">
    <name type="scientific">Quercus lobata</name>
    <name type="common">Valley oak</name>
    <dbReference type="NCBI Taxonomy" id="97700"/>
    <lineage>
        <taxon>Eukaryota</taxon>
        <taxon>Viridiplantae</taxon>
        <taxon>Streptophyta</taxon>
        <taxon>Embryophyta</taxon>
        <taxon>Tracheophyta</taxon>
        <taxon>Spermatophyta</taxon>
        <taxon>Magnoliopsida</taxon>
        <taxon>eudicotyledons</taxon>
        <taxon>Gunneridae</taxon>
        <taxon>Pentapetalae</taxon>
        <taxon>rosids</taxon>
        <taxon>fabids</taxon>
        <taxon>Fagales</taxon>
        <taxon>Fagaceae</taxon>
        <taxon>Quercus</taxon>
    </lineage>
</organism>
<dbReference type="Gramene" id="QL04p024090:mrna">
    <property type="protein sequence ID" value="QL04p024090:mrna"/>
    <property type="gene ID" value="QL04p024090"/>
</dbReference>
<feature type="compositionally biased region" description="Basic and acidic residues" evidence="1">
    <location>
        <begin position="61"/>
        <end position="93"/>
    </location>
</feature>
<feature type="region of interest" description="Disordered" evidence="1">
    <location>
        <begin position="145"/>
        <end position="183"/>
    </location>
</feature>
<keyword evidence="3" id="KW-1185">Reference proteome</keyword>
<proteinExistence type="predicted"/>
<protein>
    <submittedName>
        <fullName evidence="2">Uncharacterized protein</fullName>
    </submittedName>
</protein>
<dbReference type="AlphaFoldDB" id="A0A7N2LD13"/>
<sequence>MANGTDLEEFVLLSWVRTGHKREFAFAMKAQSEICGSLGRTRSRKTRNEAVATNRCKKLKKLDSKDAENDEVMDQKEKDLGDSMSEEEAKSDVVDLTSDDEPKGHVGESELVGEGGSKKDKSMPVFDEELKGGVVEMVQNPVKEEELVCESKPNVNEEMKTEPGVEKTNDDLVNDEKIEGGFD</sequence>
<name>A0A7N2LD13_QUELO</name>
<reference evidence="2 3" key="1">
    <citation type="journal article" date="2016" name="G3 (Bethesda)">
        <title>First Draft Assembly and Annotation of the Genome of a California Endemic Oak Quercus lobata Nee (Fagaceae).</title>
        <authorList>
            <person name="Sork V.L."/>
            <person name="Fitz-Gibbon S.T."/>
            <person name="Puiu D."/>
            <person name="Crepeau M."/>
            <person name="Gugger P.F."/>
            <person name="Sherman R."/>
            <person name="Stevens K."/>
            <person name="Langley C.H."/>
            <person name="Pellegrini M."/>
            <person name="Salzberg S.L."/>
        </authorList>
    </citation>
    <scope>NUCLEOTIDE SEQUENCE [LARGE SCALE GENOMIC DNA]</scope>
    <source>
        <strain evidence="2 3">cv. SW786</strain>
    </source>
</reference>
<feature type="region of interest" description="Disordered" evidence="1">
    <location>
        <begin position="59"/>
        <end position="124"/>
    </location>
</feature>
<dbReference type="EMBL" id="LRBV02000004">
    <property type="status" value="NOT_ANNOTATED_CDS"/>
    <property type="molecule type" value="Genomic_DNA"/>
</dbReference>
<evidence type="ECO:0000313" key="3">
    <source>
        <dbReference type="Proteomes" id="UP000594261"/>
    </source>
</evidence>
<evidence type="ECO:0000256" key="1">
    <source>
        <dbReference type="SAM" id="MobiDB-lite"/>
    </source>
</evidence>
<evidence type="ECO:0000313" key="2">
    <source>
        <dbReference type="EnsemblPlants" id="QL04p024090:mrna"/>
    </source>
</evidence>
<reference evidence="2" key="2">
    <citation type="submission" date="2021-01" db="UniProtKB">
        <authorList>
            <consortium name="EnsemblPlants"/>
        </authorList>
    </citation>
    <scope>IDENTIFICATION</scope>
</reference>
<feature type="compositionally biased region" description="Basic and acidic residues" evidence="1">
    <location>
        <begin position="155"/>
        <end position="183"/>
    </location>
</feature>
<accession>A0A7N2LD13</accession>
<dbReference type="InParanoid" id="A0A7N2LD13"/>
<dbReference type="EnsemblPlants" id="QL04p024090:mrna">
    <property type="protein sequence ID" value="QL04p024090:mrna"/>
    <property type="gene ID" value="QL04p024090"/>
</dbReference>